<dbReference type="InterPro" id="IPR003010">
    <property type="entry name" value="C-N_Hydrolase"/>
</dbReference>
<dbReference type="PANTHER" id="PTHR43674:SF2">
    <property type="entry name" value="BETA-UREIDOPROPIONASE"/>
    <property type="match status" value="1"/>
</dbReference>
<dbReference type="Pfam" id="PF00795">
    <property type="entry name" value="CN_hydrolase"/>
    <property type="match status" value="1"/>
</dbReference>
<dbReference type="AlphaFoldDB" id="A0A6S7BV33"/>
<name>A0A6S7BV33_9BURK</name>
<organism evidence="3 4">
    <name type="scientific">Pararobbsia alpina</name>
    <dbReference type="NCBI Taxonomy" id="621374"/>
    <lineage>
        <taxon>Bacteria</taxon>
        <taxon>Pseudomonadati</taxon>
        <taxon>Pseudomonadota</taxon>
        <taxon>Betaproteobacteria</taxon>
        <taxon>Burkholderiales</taxon>
        <taxon>Burkholderiaceae</taxon>
        <taxon>Pararobbsia</taxon>
    </lineage>
</organism>
<accession>A0A6S7BV33</accession>
<dbReference type="EC" id="3.5.1.77" evidence="3"/>
<dbReference type="InterPro" id="IPR050345">
    <property type="entry name" value="Aliph_Amidase/BUP"/>
</dbReference>
<proteinExistence type="predicted"/>
<dbReference type="PANTHER" id="PTHR43674">
    <property type="entry name" value="NITRILASE C965.09-RELATED"/>
    <property type="match status" value="1"/>
</dbReference>
<dbReference type="GO" id="GO:0033388">
    <property type="term" value="P:putrescine biosynthetic process from arginine"/>
    <property type="evidence" value="ECO:0007669"/>
    <property type="project" value="TreeGrafter"/>
</dbReference>
<keyword evidence="1 3" id="KW-0378">Hydrolase</keyword>
<evidence type="ECO:0000313" key="4">
    <source>
        <dbReference type="Proteomes" id="UP000494115"/>
    </source>
</evidence>
<evidence type="ECO:0000259" key="2">
    <source>
        <dbReference type="PROSITE" id="PS50263"/>
    </source>
</evidence>
<dbReference type="EMBL" id="CADIKM010000036">
    <property type="protein sequence ID" value="CAB3800174.1"/>
    <property type="molecule type" value="Genomic_DNA"/>
</dbReference>
<dbReference type="GO" id="GO:0047417">
    <property type="term" value="F:N-carbamoyl-D-amino acid hydrolase activity"/>
    <property type="evidence" value="ECO:0007669"/>
    <property type="project" value="UniProtKB-EC"/>
</dbReference>
<protein>
    <submittedName>
        <fullName evidence="3">N-carbamoyl-D-amino acid hydrolase</fullName>
        <ecNumber evidence="3">3.5.1.77</ecNumber>
    </submittedName>
</protein>
<reference evidence="3 4" key="1">
    <citation type="submission" date="2020-04" db="EMBL/GenBank/DDBJ databases">
        <authorList>
            <person name="De Canck E."/>
        </authorList>
    </citation>
    <scope>NUCLEOTIDE SEQUENCE [LARGE SCALE GENOMIC DNA]</scope>
    <source>
        <strain evidence="3 4">LMG 28138</strain>
    </source>
</reference>
<dbReference type="InterPro" id="IPR036526">
    <property type="entry name" value="C-N_Hydrolase_sf"/>
</dbReference>
<evidence type="ECO:0000256" key="1">
    <source>
        <dbReference type="ARBA" id="ARBA00022801"/>
    </source>
</evidence>
<feature type="domain" description="CN hydrolase" evidence="2">
    <location>
        <begin position="16"/>
        <end position="262"/>
    </location>
</feature>
<dbReference type="Gene3D" id="3.60.110.10">
    <property type="entry name" value="Carbon-nitrogen hydrolase"/>
    <property type="match status" value="1"/>
</dbReference>
<sequence>MHIPLSPRTTASAPGTLVASIQMEPRIGQKKQNVMRTLRLIEEAAIAGAKLVVLPELANTGYMFESREEALGLAERIADGATVRAWTDAARSLGIHIAGGIAEFGGDGRLYNAALLAGPQGVIGTYRKLHLWNDEHRIFDRGNLGLPVFETGIGKLAMAICYDGWFPEVYRLLAAQDADIICVPTNWVPMPGQPAHSAAMAHILTMAAAHSNGVSIVCANRIGTERTQPFIGQSLIVGARGWPLAGPASTDGECILYARIDREQSRQARRFNVFNEVLSDRRGDVYDPMLGTGWSLPSAESSPIAHSDSTETSR</sequence>
<keyword evidence="4" id="KW-1185">Reference proteome</keyword>
<dbReference type="Proteomes" id="UP000494115">
    <property type="component" value="Unassembled WGS sequence"/>
</dbReference>
<evidence type="ECO:0000313" key="3">
    <source>
        <dbReference type="EMBL" id="CAB3800174.1"/>
    </source>
</evidence>
<gene>
    <name evidence="3" type="ORF">LMG28138_04805</name>
</gene>
<dbReference type="SUPFAM" id="SSF56317">
    <property type="entry name" value="Carbon-nitrogen hydrolase"/>
    <property type="match status" value="1"/>
</dbReference>
<dbReference type="PROSITE" id="PS50263">
    <property type="entry name" value="CN_HYDROLASE"/>
    <property type="match status" value="1"/>
</dbReference>
<dbReference type="GO" id="GO:0050126">
    <property type="term" value="F:N-carbamoylputrescine amidase activity"/>
    <property type="evidence" value="ECO:0007669"/>
    <property type="project" value="TreeGrafter"/>
</dbReference>
<dbReference type="CDD" id="cd07580">
    <property type="entry name" value="nitrilase_2"/>
    <property type="match status" value="1"/>
</dbReference>